<dbReference type="FunFam" id="3.40.50.300:FF:000006">
    <property type="entry name" value="DNA-binding transcriptional regulator NtrC"/>
    <property type="match status" value="1"/>
</dbReference>
<dbReference type="PROSITE" id="PS50045">
    <property type="entry name" value="SIGMA54_INTERACT_4"/>
    <property type="match status" value="1"/>
</dbReference>
<evidence type="ECO:0000256" key="1">
    <source>
        <dbReference type="ARBA" id="ARBA00022741"/>
    </source>
</evidence>
<dbReference type="InterPro" id="IPR002197">
    <property type="entry name" value="HTH_Fis"/>
</dbReference>
<reference evidence="6 7" key="1">
    <citation type="submission" date="2019-02" db="EMBL/GenBank/DDBJ databases">
        <title>Deep-cultivation of Planctomycetes and their phenomic and genomic characterization uncovers novel biology.</title>
        <authorList>
            <person name="Wiegand S."/>
            <person name="Jogler M."/>
            <person name="Boedeker C."/>
            <person name="Pinto D."/>
            <person name="Vollmers J."/>
            <person name="Rivas-Marin E."/>
            <person name="Kohn T."/>
            <person name="Peeters S.H."/>
            <person name="Heuer A."/>
            <person name="Rast P."/>
            <person name="Oberbeckmann S."/>
            <person name="Bunk B."/>
            <person name="Jeske O."/>
            <person name="Meyerdierks A."/>
            <person name="Storesund J.E."/>
            <person name="Kallscheuer N."/>
            <person name="Luecker S."/>
            <person name="Lage O.M."/>
            <person name="Pohl T."/>
            <person name="Merkel B.J."/>
            <person name="Hornburger P."/>
            <person name="Mueller R.-W."/>
            <person name="Bruemmer F."/>
            <person name="Labrenz M."/>
            <person name="Spormann A.M."/>
            <person name="Op den Camp H."/>
            <person name="Overmann J."/>
            <person name="Amann R."/>
            <person name="Jetten M.S.M."/>
            <person name="Mascher T."/>
            <person name="Medema M.H."/>
            <person name="Devos D.P."/>
            <person name="Kaster A.-K."/>
            <person name="Ovreas L."/>
            <person name="Rohde M."/>
            <person name="Galperin M.Y."/>
            <person name="Jogler C."/>
        </authorList>
    </citation>
    <scope>NUCLEOTIDE SEQUENCE [LARGE SCALE GENOMIC DNA]</scope>
    <source>
        <strain evidence="6 7">Pan44</strain>
    </source>
</reference>
<keyword evidence="2" id="KW-0067">ATP-binding</keyword>
<dbReference type="InterPro" id="IPR027417">
    <property type="entry name" value="P-loop_NTPase"/>
</dbReference>
<dbReference type="Gene3D" id="1.10.8.60">
    <property type="match status" value="1"/>
</dbReference>
<evidence type="ECO:0000256" key="4">
    <source>
        <dbReference type="ARBA" id="ARBA00023163"/>
    </source>
</evidence>
<dbReference type="Proteomes" id="UP000315700">
    <property type="component" value="Chromosome"/>
</dbReference>
<dbReference type="InterPro" id="IPR058031">
    <property type="entry name" value="AAA_lid_NorR"/>
</dbReference>
<evidence type="ECO:0000313" key="7">
    <source>
        <dbReference type="Proteomes" id="UP000315700"/>
    </source>
</evidence>
<dbReference type="PROSITE" id="PS00675">
    <property type="entry name" value="SIGMA54_INTERACT_1"/>
    <property type="match status" value="1"/>
</dbReference>
<dbReference type="InParanoid" id="A0A517SCE6"/>
<evidence type="ECO:0000256" key="2">
    <source>
        <dbReference type="ARBA" id="ARBA00022840"/>
    </source>
</evidence>
<dbReference type="Pfam" id="PF25601">
    <property type="entry name" value="AAA_lid_14"/>
    <property type="match status" value="1"/>
</dbReference>
<dbReference type="RefSeq" id="WP_197453960.1">
    <property type="nucleotide sequence ID" value="NZ_CP036271.1"/>
</dbReference>
<keyword evidence="3" id="KW-0805">Transcription regulation</keyword>
<dbReference type="PANTHER" id="PTHR32071">
    <property type="entry name" value="TRANSCRIPTIONAL REGULATORY PROTEIN"/>
    <property type="match status" value="1"/>
</dbReference>
<dbReference type="EMBL" id="CP036271">
    <property type="protein sequence ID" value="QDT53802.1"/>
    <property type="molecule type" value="Genomic_DNA"/>
</dbReference>
<proteinExistence type="predicted"/>
<dbReference type="CDD" id="cd00009">
    <property type="entry name" value="AAA"/>
    <property type="match status" value="1"/>
</dbReference>
<dbReference type="GO" id="GO:0043565">
    <property type="term" value="F:sequence-specific DNA binding"/>
    <property type="evidence" value="ECO:0007669"/>
    <property type="project" value="InterPro"/>
</dbReference>
<keyword evidence="7" id="KW-1185">Reference proteome</keyword>
<dbReference type="Pfam" id="PF00158">
    <property type="entry name" value="Sigma54_activat"/>
    <property type="match status" value="1"/>
</dbReference>
<dbReference type="AlphaFoldDB" id="A0A517SCE6"/>
<feature type="domain" description="Sigma-54 factor interaction" evidence="5">
    <location>
        <begin position="3"/>
        <end position="232"/>
    </location>
</feature>
<evidence type="ECO:0000259" key="5">
    <source>
        <dbReference type="PROSITE" id="PS50045"/>
    </source>
</evidence>
<dbReference type="Gene3D" id="3.40.50.300">
    <property type="entry name" value="P-loop containing nucleotide triphosphate hydrolases"/>
    <property type="match status" value="1"/>
</dbReference>
<dbReference type="GO" id="GO:0005524">
    <property type="term" value="F:ATP binding"/>
    <property type="evidence" value="ECO:0007669"/>
    <property type="project" value="UniProtKB-KW"/>
</dbReference>
<keyword evidence="4" id="KW-0804">Transcription</keyword>
<dbReference type="InterPro" id="IPR025944">
    <property type="entry name" value="Sigma_54_int_dom_CS"/>
</dbReference>
<dbReference type="SUPFAM" id="SSF46689">
    <property type="entry name" value="Homeodomain-like"/>
    <property type="match status" value="1"/>
</dbReference>
<dbReference type="Pfam" id="PF02954">
    <property type="entry name" value="HTH_8"/>
    <property type="match status" value="1"/>
</dbReference>
<dbReference type="SUPFAM" id="SSF52540">
    <property type="entry name" value="P-loop containing nucleoside triphosphate hydrolases"/>
    <property type="match status" value="1"/>
</dbReference>
<dbReference type="KEGG" id="ccos:Pan44_18260"/>
<dbReference type="GO" id="GO:0006355">
    <property type="term" value="P:regulation of DNA-templated transcription"/>
    <property type="evidence" value="ECO:0007669"/>
    <property type="project" value="InterPro"/>
</dbReference>
<protein>
    <submittedName>
        <fullName evidence="6">Transcriptional regulatory protein ZraR</fullName>
    </submittedName>
</protein>
<dbReference type="InterPro" id="IPR009057">
    <property type="entry name" value="Homeodomain-like_sf"/>
</dbReference>
<gene>
    <name evidence="6" type="primary">zraR_7</name>
    <name evidence="6" type="ORF">Pan44_18260</name>
</gene>
<evidence type="ECO:0000256" key="3">
    <source>
        <dbReference type="ARBA" id="ARBA00023015"/>
    </source>
</evidence>
<evidence type="ECO:0000313" key="6">
    <source>
        <dbReference type="EMBL" id="QDT53802.1"/>
    </source>
</evidence>
<accession>A0A517SCE6</accession>
<sequence>MQLVFQSRAMLKVLEQARRFARTGATVLICGESGVGKELVARMLHTESPRSLEPYCRVNCAALAESLIESELFGHEAGAFTGALTRRTGKFEAAARGSLFLDEISEVAPTVQGKLLRVLEEAEFERVGGNDLLPMQARVIAATNRSLAELVDGGEFRADLFYRLDVLRLEIPALRDRKDDIPILAQHFVERFRGDSLHGVRGFKPAAIRRLADYHWPGNVRQLRNVVHRACVVAEQDLIDEADLKSLETHVADEHPVSLPFDSMSLAEIERQVILQRLEHCRGNKTAAAAALGVTAKTLRNKITEYRRLGYAS</sequence>
<name>A0A517SCE6_9PLAN</name>
<dbReference type="InterPro" id="IPR025662">
    <property type="entry name" value="Sigma_54_int_dom_ATP-bd_1"/>
</dbReference>
<dbReference type="InterPro" id="IPR003593">
    <property type="entry name" value="AAA+_ATPase"/>
</dbReference>
<organism evidence="6 7">
    <name type="scientific">Caulifigura coniformis</name>
    <dbReference type="NCBI Taxonomy" id="2527983"/>
    <lineage>
        <taxon>Bacteria</taxon>
        <taxon>Pseudomonadati</taxon>
        <taxon>Planctomycetota</taxon>
        <taxon>Planctomycetia</taxon>
        <taxon>Planctomycetales</taxon>
        <taxon>Planctomycetaceae</taxon>
        <taxon>Caulifigura</taxon>
    </lineage>
</organism>
<dbReference type="SMART" id="SM00382">
    <property type="entry name" value="AAA"/>
    <property type="match status" value="1"/>
</dbReference>
<dbReference type="PROSITE" id="PS00688">
    <property type="entry name" value="SIGMA54_INTERACT_3"/>
    <property type="match status" value="1"/>
</dbReference>
<dbReference type="Gene3D" id="1.10.10.60">
    <property type="entry name" value="Homeodomain-like"/>
    <property type="match status" value="1"/>
</dbReference>
<keyword evidence="1" id="KW-0547">Nucleotide-binding</keyword>
<dbReference type="InterPro" id="IPR002078">
    <property type="entry name" value="Sigma_54_int"/>
</dbReference>
<dbReference type="PRINTS" id="PR01590">
    <property type="entry name" value="HTHFIS"/>
</dbReference>